<dbReference type="InterPro" id="IPR039424">
    <property type="entry name" value="SBP_5"/>
</dbReference>
<dbReference type="InterPro" id="IPR000914">
    <property type="entry name" value="SBP_5_dom"/>
</dbReference>
<evidence type="ECO:0000259" key="3">
    <source>
        <dbReference type="Pfam" id="PF12793"/>
    </source>
</evidence>
<dbReference type="Proteomes" id="UP000219336">
    <property type="component" value="Unassembled WGS sequence"/>
</dbReference>
<gene>
    <name evidence="4" type="primary">sgrR_2</name>
    <name evidence="4" type="ORF">VTH8203_02079</name>
</gene>
<dbReference type="RefSeq" id="WP_096993631.1">
    <property type="nucleotide sequence ID" value="NZ_JBHSII010000005.1"/>
</dbReference>
<dbReference type="SUPFAM" id="SSF53850">
    <property type="entry name" value="Periplasmic binding protein-like II"/>
    <property type="match status" value="1"/>
</dbReference>
<accession>A0A240EIW8</accession>
<organism evidence="4 5">
    <name type="scientific">Vibrio thalassae</name>
    <dbReference type="NCBI Taxonomy" id="1243014"/>
    <lineage>
        <taxon>Bacteria</taxon>
        <taxon>Pseudomonadati</taxon>
        <taxon>Pseudomonadota</taxon>
        <taxon>Gammaproteobacteria</taxon>
        <taxon>Vibrionales</taxon>
        <taxon>Vibrionaceae</taxon>
        <taxon>Vibrio</taxon>
    </lineage>
</organism>
<feature type="domain" description="Solute-binding protein family 5" evidence="2">
    <location>
        <begin position="164"/>
        <end position="359"/>
    </location>
</feature>
<name>A0A240EIW8_9VIBR</name>
<evidence type="ECO:0000256" key="1">
    <source>
        <dbReference type="ARBA" id="ARBA00023125"/>
    </source>
</evidence>
<sequence length="582" mass="67308">MKDQRALHYYERLLPLGTKCDVLISLSEVAEKLCTTTRHSRTLLQELQQRQWLTWLPKVGRNQRSMIHLAFERAELRQLLARVQIEAGYYETAMAFLEEDQRQFGALLRQTSGAIVREDQLHIQLTYQRVFSELLPHIPLRNSERFLVRQVYACLTGCDKNGQLTPQLSHAWTSNEHATIWRFYVRPQLKFHSGEIISAALIKDLFEQLRHLPEYREELSHVVAISYTKQSVTFELSSPDLGFAALLSDLRYSIQPPKQIGSDLLTTVDGSGAFQVVEQSGERLRLQANDFYFGLRALTDTVTIWQLANTPSERIQLGHYDQPNLLDRPDYLIENRSDVRESTQTRIENGCLYMLFNAASTQQLTLAQRRWLVSVLSPETILQHDQLSELLMASIPAYNFLPSWTQIKPCQPEPASLPSCLDIAVYDHLVIKDCAQVMKHTLNQLGIDCTINVYSLEELHKLSQHRELNEPLVIASFNVDDNLPISVYRWLMSDSILHQGLSDDASAWLRAEVVNVREHSQVTHYLAKLESIATTMHYQNWLTPLFHHRQTLRWKGVLQGVSITDWSWPDFRNVWIEDDIEH</sequence>
<keyword evidence="5" id="KW-1185">Reference proteome</keyword>
<dbReference type="OrthoDB" id="5894719at2"/>
<evidence type="ECO:0000313" key="5">
    <source>
        <dbReference type="Proteomes" id="UP000219336"/>
    </source>
</evidence>
<feature type="domain" description="Transcriptional regulator SgrR N-terminal HTH" evidence="3">
    <location>
        <begin position="6"/>
        <end position="118"/>
    </location>
</feature>
<dbReference type="EMBL" id="OANU01000027">
    <property type="protein sequence ID" value="SNX48461.1"/>
    <property type="molecule type" value="Genomic_DNA"/>
</dbReference>
<evidence type="ECO:0000313" key="4">
    <source>
        <dbReference type="EMBL" id="SNX48461.1"/>
    </source>
</evidence>
<dbReference type="Pfam" id="PF00496">
    <property type="entry name" value="SBP_bac_5"/>
    <property type="match status" value="1"/>
</dbReference>
<proteinExistence type="predicted"/>
<dbReference type="PANTHER" id="PTHR30290">
    <property type="entry name" value="PERIPLASMIC BINDING COMPONENT OF ABC TRANSPORTER"/>
    <property type="match status" value="1"/>
</dbReference>
<reference evidence="5" key="1">
    <citation type="submission" date="2016-06" db="EMBL/GenBank/DDBJ databases">
        <authorList>
            <person name="Rodrigo-Torres L."/>
            <person name="Arahal R.D."/>
            <person name="Lucena T."/>
        </authorList>
    </citation>
    <scope>NUCLEOTIDE SEQUENCE [LARGE SCALE GENOMIC DNA]</scope>
    <source>
        <strain evidence="5">CECT8203</strain>
    </source>
</reference>
<protein>
    <submittedName>
        <fullName evidence="4">HTH-type transcriptional regulator SgrR</fullName>
    </submittedName>
</protein>
<evidence type="ECO:0000259" key="2">
    <source>
        <dbReference type="Pfam" id="PF00496"/>
    </source>
</evidence>
<dbReference type="AlphaFoldDB" id="A0A240EIW8"/>
<dbReference type="Pfam" id="PF12793">
    <property type="entry name" value="SgrR_N"/>
    <property type="match status" value="1"/>
</dbReference>
<dbReference type="GO" id="GO:1904680">
    <property type="term" value="F:peptide transmembrane transporter activity"/>
    <property type="evidence" value="ECO:0007669"/>
    <property type="project" value="TreeGrafter"/>
</dbReference>
<dbReference type="GO" id="GO:0015833">
    <property type="term" value="P:peptide transport"/>
    <property type="evidence" value="ECO:0007669"/>
    <property type="project" value="TreeGrafter"/>
</dbReference>
<dbReference type="GO" id="GO:0003677">
    <property type="term" value="F:DNA binding"/>
    <property type="evidence" value="ECO:0007669"/>
    <property type="project" value="UniProtKB-KW"/>
</dbReference>
<dbReference type="InterPro" id="IPR025370">
    <property type="entry name" value="SgrR_HTH_N"/>
</dbReference>
<dbReference type="Gene3D" id="3.40.190.10">
    <property type="entry name" value="Periplasmic binding protein-like II"/>
    <property type="match status" value="1"/>
</dbReference>
<keyword evidence="1" id="KW-0238">DNA-binding</keyword>
<dbReference type="PANTHER" id="PTHR30290:SF72">
    <property type="entry name" value="HTH-TYPE TRANSCRIPTIONAL REGULATOR SGRR"/>
    <property type="match status" value="1"/>
</dbReference>